<dbReference type="PANTHER" id="PTHR24121:SF23">
    <property type="entry name" value="NO MECHANORECEPTOR POTENTIAL C, ISOFORM H"/>
    <property type="match status" value="1"/>
</dbReference>
<organism evidence="3 4">
    <name type="scientific">Chaetomium strumarium</name>
    <dbReference type="NCBI Taxonomy" id="1170767"/>
    <lineage>
        <taxon>Eukaryota</taxon>
        <taxon>Fungi</taxon>
        <taxon>Dikarya</taxon>
        <taxon>Ascomycota</taxon>
        <taxon>Pezizomycotina</taxon>
        <taxon>Sordariomycetes</taxon>
        <taxon>Sordariomycetidae</taxon>
        <taxon>Sordariales</taxon>
        <taxon>Chaetomiaceae</taxon>
        <taxon>Chaetomium</taxon>
    </lineage>
</organism>
<protein>
    <submittedName>
        <fullName evidence="3">Uncharacterized protein</fullName>
    </submittedName>
</protein>
<dbReference type="Gene3D" id="1.25.40.20">
    <property type="entry name" value="Ankyrin repeat-containing domain"/>
    <property type="match status" value="1"/>
</dbReference>
<dbReference type="Proteomes" id="UP001273166">
    <property type="component" value="Unassembled WGS sequence"/>
</dbReference>
<dbReference type="PANTHER" id="PTHR24121">
    <property type="entry name" value="NO MECHANORECEPTOR POTENTIAL C, ISOFORM D-RELATED"/>
    <property type="match status" value="1"/>
</dbReference>
<keyword evidence="1" id="KW-0040">ANK repeat</keyword>
<evidence type="ECO:0000256" key="1">
    <source>
        <dbReference type="PROSITE-ProRule" id="PRU00023"/>
    </source>
</evidence>
<evidence type="ECO:0000313" key="3">
    <source>
        <dbReference type="EMBL" id="KAK3304801.1"/>
    </source>
</evidence>
<dbReference type="SMART" id="SM00248">
    <property type="entry name" value="ANK"/>
    <property type="match status" value="3"/>
</dbReference>
<dbReference type="SUPFAM" id="SSF48403">
    <property type="entry name" value="Ankyrin repeat"/>
    <property type="match status" value="1"/>
</dbReference>
<dbReference type="InterPro" id="IPR002110">
    <property type="entry name" value="Ankyrin_rpt"/>
</dbReference>
<dbReference type="InterPro" id="IPR036770">
    <property type="entry name" value="Ankyrin_rpt-contain_sf"/>
</dbReference>
<sequence>MPRPQQWGDDSDESATESDFVKRAFDEILKRLERSEFSLDDAGAKVFRKDYSSVLRRKVEEDDRNLLHTLAAAPIHKDSHKWLMQLLIKEQPQLLKARDGHKKTPLYIAITRKKKATAVVKTIWEMLQTNEVGEDDFDRLLAMRFEDDQNCIHAAILKGLHPGAIISLVEASSEGTLCAQDTKGRTPLHLAVDYSRCTPEQLEIVKTLISRGDKALDKFTAEPDCYSVFEYHNYTRLLVAPGTGTRPDNTQRHRQWPDG</sequence>
<accession>A0AAJ0M0T3</accession>
<dbReference type="PROSITE" id="PS50088">
    <property type="entry name" value="ANK_REPEAT"/>
    <property type="match status" value="1"/>
</dbReference>
<evidence type="ECO:0000256" key="2">
    <source>
        <dbReference type="SAM" id="MobiDB-lite"/>
    </source>
</evidence>
<dbReference type="PROSITE" id="PS50297">
    <property type="entry name" value="ANK_REP_REGION"/>
    <property type="match status" value="1"/>
</dbReference>
<dbReference type="EMBL" id="JAUDZG010000005">
    <property type="protein sequence ID" value="KAK3304801.1"/>
    <property type="molecule type" value="Genomic_DNA"/>
</dbReference>
<comment type="caution">
    <text evidence="3">The sequence shown here is derived from an EMBL/GenBank/DDBJ whole genome shotgun (WGS) entry which is preliminary data.</text>
</comment>
<dbReference type="GeneID" id="87882044"/>
<reference evidence="3" key="2">
    <citation type="submission" date="2023-06" db="EMBL/GenBank/DDBJ databases">
        <authorList>
            <consortium name="Lawrence Berkeley National Laboratory"/>
            <person name="Mondo S.J."/>
            <person name="Hensen N."/>
            <person name="Bonometti L."/>
            <person name="Westerberg I."/>
            <person name="Brannstrom I.O."/>
            <person name="Guillou S."/>
            <person name="Cros-Aarteil S."/>
            <person name="Calhoun S."/>
            <person name="Haridas S."/>
            <person name="Kuo A."/>
            <person name="Pangilinan J."/>
            <person name="Riley R."/>
            <person name="Labutti K."/>
            <person name="Andreopoulos B."/>
            <person name="Lipzen A."/>
            <person name="Chen C."/>
            <person name="Yanf M."/>
            <person name="Daum C."/>
            <person name="Ng V."/>
            <person name="Clum A."/>
            <person name="Steindorff A."/>
            <person name="Ohm R."/>
            <person name="Martin F."/>
            <person name="Silar P."/>
            <person name="Natvig D."/>
            <person name="Lalanne C."/>
            <person name="Gautier V."/>
            <person name="Ament-Velasquez S.L."/>
            <person name="Kruys A."/>
            <person name="Hutchinson M.I."/>
            <person name="Powell A.J."/>
            <person name="Barry K."/>
            <person name="Miller A.N."/>
            <person name="Grigoriev I.V."/>
            <person name="Debuchy R."/>
            <person name="Gladieux P."/>
            <person name="Thoren M.H."/>
            <person name="Johannesson H."/>
        </authorList>
    </citation>
    <scope>NUCLEOTIDE SEQUENCE</scope>
    <source>
        <strain evidence="3">CBS 333.67</strain>
    </source>
</reference>
<feature type="repeat" description="ANK" evidence="1">
    <location>
        <begin position="183"/>
        <end position="212"/>
    </location>
</feature>
<feature type="region of interest" description="Disordered" evidence="2">
    <location>
        <begin position="240"/>
        <end position="259"/>
    </location>
</feature>
<dbReference type="AlphaFoldDB" id="A0AAJ0M0T3"/>
<gene>
    <name evidence="3" type="ORF">B0T15DRAFT_253360</name>
</gene>
<dbReference type="RefSeq" id="XP_062720581.1">
    <property type="nucleotide sequence ID" value="XM_062863215.1"/>
</dbReference>
<name>A0AAJ0M0T3_9PEZI</name>
<feature type="compositionally biased region" description="Basic and acidic residues" evidence="2">
    <location>
        <begin position="249"/>
        <end position="259"/>
    </location>
</feature>
<reference evidence="3" key="1">
    <citation type="journal article" date="2023" name="Mol. Phylogenet. Evol.">
        <title>Genome-scale phylogeny and comparative genomics of the fungal order Sordariales.</title>
        <authorList>
            <person name="Hensen N."/>
            <person name="Bonometti L."/>
            <person name="Westerberg I."/>
            <person name="Brannstrom I.O."/>
            <person name="Guillou S."/>
            <person name="Cros-Aarteil S."/>
            <person name="Calhoun S."/>
            <person name="Haridas S."/>
            <person name="Kuo A."/>
            <person name="Mondo S."/>
            <person name="Pangilinan J."/>
            <person name="Riley R."/>
            <person name="LaButti K."/>
            <person name="Andreopoulos B."/>
            <person name="Lipzen A."/>
            <person name="Chen C."/>
            <person name="Yan M."/>
            <person name="Daum C."/>
            <person name="Ng V."/>
            <person name="Clum A."/>
            <person name="Steindorff A."/>
            <person name="Ohm R.A."/>
            <person name="Martin F."/>
            <person name="Silar P."/>
            <person name="Natvig D.O."/>
            <person name="Lalanne C."/>
            <person name="Gautier V."/>
            <person name="Ament-Velasquez S.L."/>
            <person name="Kruys A."/>
            <person name="Hutchinson M.I."/>
            <person name="Powell A.J."/>
            <person name="Barry K."/>
            <person name="Miller A.N."/>
            <person name="Grigoriev I.V."/>
            <person name="Debuchy R."/>
            <person name="Gladieux P."/>
            <person name="Hiltunen Thoren M."/>
            <person name="Johannesson H."/>
        </authorList>
    </citation>
    <scope>NUCLEOTIDE SEQUENCE</scope>
    <source>
        <strain evidence="3">CBS 333.67</strain>
    </source>
</reference>
<proteinExistence type="predicted"/>
<keyword evidence="4" id="KW-1185">Reference proteome</keyword>
<evidence type="ECO:0000313" key="4">
    <source>
        <dbReference type="Proteomes" id="UP001273166"/>
    </source>
</evidence>
<dbReference type="Pfam" id="PF00023">
    <property type="entry name" value="Ank"/>
    <property type="match status" value="1"/>
</dbReference>